<gene>
    <name evidence="1" type="ORF">SDC9_194323</name>
</gene>
<sequence>MTDRLEFLQGVAKLHAIYTEQVRMLAHAYNLTDEQAAKLLDGYGYYNVARSILHPPKVNVIPVVSDEPEPDA</sequence>
<reference evidence="1" key="1">
    <citation type="submission" date="2019-08" db="EMBL/GenBank/DDBJ databases">
        <authorList>
            <person name="Kucharzyk K."/>
            <person name="Murdoch R.W."/>
            <person name="Higgins S."/>
            <person name="Loffler F."/>
        </authorList>
    </citation>
    <scope>NUCLEOTIDE SEQUENCE</scope>
</reference>
<accession>A0A645I5Y2</accession>
<dbReference type="EMBL" id="VSSQ01107628">
    <property type="protein sequence ID" value="MPN46725.1"/>
    <property type="molecule type" value="Genomic_DNA"/>
</dbReference>
<dbReference type="AlphaFoldDB" id="A0A645I5Y2"/>
<name>A0A645I5Y2_9ZZZZ</name>
<evidence type="ECO:0000313" key="1">
    <source>
        <dbReference type="EMBL" id="MPN46725.1"/>
    </source>
</evidence>
<comment type="caution">
    <text evidence="1">The sequence shown here is derived from an EMBL/GenBank/DDBJ whole genome shotgun (WGS) entry which is preliminary data.</text>
</comment>
<protein>
    <submittedName>
        <fullName evidence="1">Uncharacterized protein</fullName>
    </submittedName>
</protein>
<organism evidence="1">
    <name type="scientific">bioreactor metagenome</name>
    <dbReference type="NCBI Taxonomy" id="1076179"/>
    <lineage>
        <taxon>unclassified sequences</taxon>
        <taxon>metagenomes</taxon>
        <taxon>ecological metagenomes</taxon>
    </lineage>
</organism>
<proteinExistence type="predicted"/>